<proteinExistence type="predicted"/>
<evidence type="ECO:0000256" key="1">
    <source>
        <dbReference type="SAM" id="MobiDB-lite"/>
    </source>
</evidence>
<gene>
    <name evidence="2" type="ORF">TIFTF001_050547</name>
</gene>
<name>A0AA88CRK8_FICCA</name>
<keyword evidence="3" id="KW-1185">Reference proteome</keyword>
<dbReference type="AlphaFoldDB" id="A0AA88CRK8"/>
<evidence type="ECO:0000313" key="2">
    <source>
        <dbReference type="EMBL" id="GMN28615.1"/>
    </source>
</evidence>
<accession>A0AA88CRK8</accession>
<reference evidence="2" key="1">
    <citation type="submission" date="2023-07" db="EMBL/GenBank/DDBJ databases">
        <title>draft genome sequence of fig (Ficus carica).</title>
        <authorList>
            <person name="Takahashi T."/>
            <person name="Nishimura K."/>
        </authorList>
    </citation>
    <scope>NUCLEOTIDE SEQUENCE</scope>
</reference>
<comment type="caution">
    <text evidence="2">The sequence shown here is derived from an EMBL/GenBank/DDBJ whole genome shotgun (WGS) entry which is preliminary data.</text>
</comment>
<protein>
    <submittedName>
        <fullName evidence="2">Uncharacterized protein</fullName>
    </submittedName>
</protein>
<feature type="region of interest" description="Disordered" evidence="1">
    <location>
        <begin position="1"/>
        <end position="23"/>
    </location>
</feature>
<dbReference type="EMBL" id="BTGU01008436">
    <property type="protein sequence ID" value="GMN28615.1"/>
    <property type="molecule type" value="Genomic_DNA"/>
</dbReference>
<evidence type="ECO:0000313" key="3">
    <source>
        <dbReference type="Proteomes" id="UP001187192"/>
    </source>
</evidence>
<dbReference type="Proteomes" id="UP001187192">
    <property type="component" value="Unassembled WGS sequence"/>
</dbReference>
<sequence length="43" mass="4534">MLECGLLALGNGGEDVPTPEGKARAEGVVWEGLLDVRPTKQAR</sequence>
<organism evidence="2 3">
    <name type="scientific">Ficus carica</name>
    <name type="common">Common fig</name>
    <dbReference type="NCBI Taxonomy" id="3494"/>
    <lineage>
        <taxon>Eukaryota</taxon>
        <taxon>Viridiplantae</taxon>
        <taxon>Streptophyta</taxon>
        <taxon>Embryophyta</taxon>
        <taxon>Tracheophyta</taxon>
        <taxon>Spermatophyta</taxon>
        <taxon>Magnoliopsida</taxon>
        <taxon>eudicotyledons</taxon>
        <taxon>Gunneridae</taxon>
        <taxon>Pentapetalae</taxon>
        <taxon>rosids</taxon>
        <taxon>fabids</taxon>
        <taxon>Rosales</taxon>
        <taxon>Moraceae</taxon>
        <taxon>Ficeae</taxon>
        <taxon>Ficus</taxon>
    </lineage>
</organism>